<dbReference type="InterPro" id="IPR050330">
    <property type="entry name" value="Bact_OuterMem_StrucFunc"/>
</dbReference>
<keyword evidence="8" id="KW-1185">Reference proteome</keyword>
<feature type="transmembrane region" description="Helical" evidence="5">
    <location>
        <begin position="5"/>
        <end position="23"/>
    </location>
</feature>
<dbReference type="PANTHER" id="PTHR30329:SF21">
    <property type="entry name" value="LIPOPROTEIN YIAD-RELATED"/>
    <property type="match status" value="1"/>
</dbReference>
<comment type="subcellular location">
    <subcellularLocation>
        <location evidence="1">Cell outer membrane</location>
    </subcellularLocation>
</comment>
<dbReference type="Pfam" id="PF00691">
    <property type="entry name" value="OmpA"/>
    <property type="match status" value="2"/>
</dbReference>
<comment type="caution">
    <text evidence="7">The sequence shown here is derived from an EMBL/GenBank/DDBJ whole genome shotgun (WGS) entry which is preliminary data.</text>
</comment>
<sequence length="306" mass="33668">MKSTYLVGIILTIIVGSFFNWILCCEAVNVTSDKNQEIVSPKESTPLVNPMVIKDSTGDFNYTTNDNYNFNKSDFVILRPLGEGVDKGVDELKDYINQNNGKFININGFYSISEKNNSAFPNLGMARANAIKNHLIAQGVSSKKINTSGDLKPDLVIQDSDSIYIGPVSFVISSDSDFEDAEAIVADIIKNPIVLYFETGESTIKLYKDQKAKYMNIVKALDKVDNISVHIIGYTDNTGDTANNIALGKERAEFIKAYLVRNGIPAGSIETLSKGEEDPVANNSTIEGRAKNRRTVITIKKESSKI</sequence>
<keyword evidence="5" id="KW-0812">Transmembrane</keyword>
<dbReference type="InterPro" id="IPR006665">
    <property type="entry name" value="OmpA-like"/>
</dbReference>
<dbReference type="PROSITE" id="PS51123">
    <property type="entry name" value="OMPA_2"/>
    <property type="match status" value="1"/>
</dbReference>
<dbReference type="PANTHER" id="PTHR30329">
    <property type="entry name" value="STATOR ELEMENT OF FLAGELLAR MOTOR COMPLEX"/>
    <property type="match status" value="1"/>
</dbReference>
<dbReference type="EMBL" id="JAETXX010000001">
    <property type="protein sequence ID" value="MCF8713796.1"/>
    <property type="molecule type" value="Genomic_DNA"/>
</dbReference>
<dbReference type="InterPro" id="IPR036737">
    <property type="entry name" value="OmpA-like_sf"/>
</dbReference>
<dbReference type="Gene3D" id="3.30.1330.60">
    <property type="entry name" value="OmpA-like domain"/>
    <property type="match status" value="2"/>
</dbReference>
<name>A0ABS9J040_9FLAO</name>
<accession>A0ABS9J040</accession>
<keyword evidence="2 4" id="KW-0472">Membrane</keyword>
<reference evidence="7 8" key="1">
    <citation type="submission" date="2021-01" db="EMBL/GenBank/DDBJ databases">
        <title>Genome sequencing of Joostella atrarenae M1-2 (= KCTC 23194).</title>
        <authorList>
            <person name="Zakaria M.R."/>
            <person name="Lam M.Q."/>
            <person name="Chong C.S."/>
        </authorList>
    </citation>
    <scope>NUCLEOTIDE SEQUENCE [LARGE SCALE GENOMIC DNA]</scope>
    <source>
        <strain evidence="7 8">M1-2</strain>
    </source>
</reference>
<evidence type="ECO:0000256" key="1">
    <source>
        <dbReference type="ARBA" id="ARBA00004442"/>
    </source>
</evidence>
<dbReference type="RefSeq" id="WP_236957755.1">
    <property type="nucleotide sequence ID" value="NZ_JAETXX010000001.1"/>
</dbReference>
<dbReference type="SUPFAM" id="SSF103088">
    <property type="entry name" value="OmpA-like"/>
    <property type="match status" value="2"/>
</dbReference>
<evidence type="ECO:0000256" key="4">
    <source>
        <dbReference type="PROSITE-ProRule" id="PRU00473"/>
    </source>
</evidence>
<dbReference type="InterPro" id="IPR006664">
    <property type="entry name" value="OMP_bac"/>
</dbReference>
<evidence type="ECO:0000313" key="8">
    <source>
        <dbReference type="Proteomes" id="UP000829517"/>
    </source>
</evidence>
<evidence type="ECO:0000256" key="5">
    <source>
        <dbReference type="SAM" id="Phobius"/>
    </source>
</evidence>
<dbReference type="CDD" id="cd07185">
    <property type="entry name" value="OmpA_C-like"/>
    <property type="match status" value="1"/>
</dbReference>
<keyword evidence="5" id="KW-1133">Transmembrane helix</keyword>
<dbReference type="PRINTS" id="PR01021">
    <property type="entry name" value="OMPADOMAIN"/>
</dbReference>
<dbReference type="Proteomes" id="UP000829517">
    <property type="component" value="Unassembled WGS sequence"/>
</dbReference>
<organism evidence="7 8">
    <name type="scientific">Joostella atrarenae</name>
    <dbReference type="NCBI Taxonomy" id="679257"/>
    <lineage>
        <taxon>Bacteria</taxon>
        <taxon>Pseudomonadati</taxon>
        <taxon>Bacteroidota</taxon>
        <taxon>Flavobacteriia</taxon>
        <taxon>Flavobacteriales</taxon>
        <taxon>Flavobacteriaceae</taxon>
        <taxon>Joostella</taxon>
    </lineage>
</organism>
<feature type="domain" description="OmpA-like" evidence="6">
    <location>
        <begin position="184"/>
        <end position="303"/>
    </location>
</feature>
<evidence type="ECO:0000259" key="6">
    <source>
        <dbReference type="PROSITE" id="PS51123"/>
    </source>
</evidence>
<evidence type="ECO:0000256" key="2">
    <source>
        <dbReference type="ARBA" id="ARBA00023136"/>
    </source>
</evidence>
<evidence type="ECO:0000313" key="7">
    <source>
        <dbReference type="EMBL" id="MCF8713796.1"/>
    </source>
</evidence>
<protein>
    <submittedName>
        <fullName evidence="7">OmpA family protein</fullName>
    </submittedName>
</protein>
<proteinExistence type="predicted"/>
<keyword evidence="3" id="KW-0998">Cell outer membrane</keyword>
<evidence type="ECO:0000256" key="3">
    <source>
        <dbReference type="ARBA" id="ARBA00023237"/>
    </source>
</evidence>
<gene>
    <name evidence="7" type="ORF">JM658_03065</name>
</gene>